<dbReference type="InterPro" id="IPR028087">
    <property type="entry name" value="Tad_N"/>
</dbReference>
<keyword evidence="1" id="KW-0812">Transmembrane</keyword>
<keyword evidence="4" id="KW-1185">Reference proteome</keyword>
<accession>A0A6N4WDA7</accession>
<evidence type="ECO:0000256" key="1">
    <source>
        <dbReference type="SAM" id="Phobius"/>
    </source>
</evidence>
<evidence type="ECO:0000259" key="2">
    <source>
        <dbReference type="Pfam" id="PF13400"/>
    </source>
</evidence>
<dbReference type="NCBIfam" id="TIGR03816">
    <property type="entry name" value="tadE_like_DECH"/>
    <property type="match status" value="1"/>
</dbReference>
<feature type="transmembrane region" description="Helical" evidence="1">
    <location>
        <begin position="15"/>
        <end position="35"/>
    </location>
</feature>
<reference evidence="3 4" key="1">
    <citation type="journal article" date="2019" name="Emerg. Microbes Infect.">
        <title>Comprehensive subspecies identification of 175 nontuberculous mycobacteria species based on 7547 genomic profiles.</title>
        <authorList>
            <person name="Matsumoto Y."/>
            <person name="Kinjo T."/>
            <person name="Motooka D."/>
            <person name="Nabeya D."/>
            <person name="Jung N."/>
            <person name="Uechi K."/>
            <person name="Horii T."/>
            <person name="Iida T."/>
            <person name="Fujita J."/>
            <person name="Nakamura S."/>
        </authorList>
    </citation>
    <scope>NUCLEOTIDE SEQUENCE [LARGE SCALE GENOMIC DNA]</scope>
    <source>
        <strain evidence="3 4">JCM 30275</strain>
    </source>
</reference>
<dbReference type="KEGG" id="many:MANY_34210"/>
<protein>
    <recommendedName>
        <fullName evidence="2">Putative Flp pilus-assembly TadG-like N-terminal domain-containing protein</fullName>
    </recommendedName>
</protein>
<dbReference type="AlphaFoldDB" id="A0A6N4WDA7"/>
<proteinExistence type="predicted"/>
<name>A0A6N4WDA7_9MYCO</name>
<dbReference type="InterPro" id="IPR021202">
    <property type="entry name" value="Rv3654c-like"/>
</dbReference>
<dbReference type="Proteomes" id="UP000467249">
    <property type="component" value="Chromosome"/>
</dbReference>
<keyword evidence="1" id="KW-0472">Membrane</keyword>
<feature type="domain" description="Putative Flp pilus-assembly TadG-like N-terminal" evidence="2">
    <location>
        <begin position="14"/>
        <end position="59"/>
    </location>
</feature>
<evidence type="ECO:0000313" key="3">
    <source>
        <dbReference type="EMBL" id="BBZ78084.1"/>
    </source>
</evidence>
<keyword evidence="1" id="KW-1133">Transmembrane helix</keyword>
<sequence>MRSRRPSRVSDDNGAATVLGALLIVVVVVVTLAGVQIGSAVVGRHRAQAAADLAALAAAVWLPQGPGTACRQAAAVTAAMNASLLRCEVEQLDVVINAGVGSARAVARAGPVE</sequence>
<gene>
    <name evidence="3" type="ORF">MANY_34210</name>
</gene>
<evidence type="ECO:0000313" key="4">
    <source>
        <dbReference type="Proteomes" id="UP000467249"/>
    </source>
</evidence>
<dbReference type="Pfam" id="PF13400">
    <property type="entry name" value="Tad"/>
    <property type="match status" value="1"/>
</dbReference>
<organism evidence="3 4">
    <name type="scientific">Mycolicibacterium anyangense</name>
    <dbReference type="NCBI Taxonomy" id="1431246"/>
    <lineage>
        <taxon>Bacteria</taxon>
        <taxon>Bacillati</taxon>
        <taxon>Actinomycetota</taxon>
        <taxon>Actinomycetes</taxon>
        <taxon>Mycobacteriales</taxon>
        <taxon>Mycobacteriaceae</taxon>
        <taxon>Mycolicibacterium</taxon>
    </lineage>
</organism>
<dbReference type="RefSeq" id="WP_246224338.1">
    <property type="nucleotide sequence ID" value="NZ_AP022620.1"/>
</dbReference>
<dbReference type="EMBL" id="AP022620">
    <property type="protein sequence ID" value="BBZ78084.1"/>
    <property type="molecule type" value="Genomic_DNA"/>
</dbReference>